<gene>
    <name evidence="1" type="ORF">MNEG_11652</name>
</gene>
<accession>A0A0D2MNN2</accession>
<dbReference type="KEGG" id="mng:MNEG_11652"/>
<name>A0A0D2MNN2_9CHLO</name>
<dbReference type="GeneID" id="25728936"/>
<dbReference type="Proteomes" id="UP000054498">
    <property type="component" value="Unassembled WGS sequence"/>
</dbReference>
<dbReference type="RefSeq" id="XP_013895330.1">
    <property type="nucleotide sequence ID" value="XM_014039876.1"/>
</dbReference>
<organism evidence="1 2">
    <name type="scientific">Monoraphidium neglectum</name>
    <dbReference type="NCBI Taxonomy" id="145388"/>
    <lineage>
        <taxon>Eukaryota</taxon>
        <taxon>Viridiplantae</taxon>
        <taxon>Chlorophyta</taxon>
        <taxon>core chlorophytes</taxon>
        <taxon>Chlorophyceae</taxon>
        <taxon>CS clade</taxon>
        <taxon>Sphaeropleales</taxon>
        <taxon>Selenastraceae</taxon>
        <taxon>Monoraphidium</taxon>
    </lineage>
</organism>
<keyword evidence="2" id="KW-1185">Reference proteome</keyword>
<sequence length="105" mass="11331">MELDRASLLAVLQRLDKPGDLVTAALASPVIAHLARAPLLWTRFLSEHYGLHLEGPGLSSVDLQAVFARMAAARSTTKPSALRFLAAYTDGGTDGGEDELHYWAE</sequence>
<reference evidence="1 2" key="1">
    <citation type="journal article" date="2013" name="BMC Genomics">
        <title>Reconstruction of the lipid metabolism for the microalga Monoraphidium neglectum from its genome sequence reveals characteristics suitable for biofuel production.</title>
        <authorList>
            <person name="Bogen C."/>
            <person name="Al-Dilaimi A."/>
            <person name="Albersmeier A."/>
            <person name="Wichmann J."/>
            <person name="Grundmann M."/>
            <person name="Rupp O."/>
            <person name="Lauersen K.J."/>
            <person name="Blifernez-Klassen O."/>
            <person name="Kalinowski J."/>
            <person name="Goesmann A."/>
            <person name="Mussgnug J.H."/>
            <person name="Kruse O."/>
        </authorList>
    </citation>
    <scope>NUCLEOTIDE SEQUENCE [LARGE SCALE GENOMIC DNA]</scope>
    <source>
        <strain evidence="1 2">SAG 48.87</strain>
    </source>
</reference>
<evidence type="ECO:0000313" key="1">
    <source>
        <dbReference type="EMBL" id="KIY96310.1"/>
    </source>
</evidence>
<dbReference type="STRING" id="145388.A0A0D2MNN2"/>
<dbReference type="EMBL" id="KK103066">
    <property type="protein sequence ID" value="KIY96310.1"/>
    <property type="molecule type" value="Genomic_DNA"/>
</dbReference>
<evidence type="ECO:0000313" key="2">
    <source>
        <dbReference type="Proteomes" id="UP000054498"/>
    </source>
</evidence>
<dbReference type="AlphaFoldDB" id="A0A0D2MNN2"/>
<proteinExistence type="predicted"/>
<protein>
    <submittedName>
        <fullName evidence="1">Uncharacterized protein</fullName>
    </submittedName>
</protein>